<evidence type="ECO:0000256" key="3">
    <source>
        <dbReference type="ARBA" id="ARBA00022679"/>
    </source>
</evidence>
<feature type="domain" description="RNA polymerase sigma factor 54 core-binding" evidence="10">
    <location>
        <begin position="65"/>
        <end position="239"/>
    </location>
</feature>
<dbReference type="GO" id="GO:0016779">
    <property type="term" value="F:nucleotidyltransferase activity"/>
    <property type="evidence" value="ECO:0007669"/>
    <property type="project" value="UniProtKB-KW"/>
</dbReference>
<protein>
    <submittedName>
        <fullName evidence="11">RNA polymerase sigma-54 factor</fullName>
    </submittedName>
</protein>
<dbReference type="Proteomes" id="UP000036503">
    <property type="component" value="Unassembled WGS sequence"/>
</dbReference>
<keyword evidence="6" id="KW-0731">Sigma factor</keyword>
<dbReference type="NCBIfam" id="TIGR02395">
    <property type="entry name" value="rpoN_sigma"/>
    <property type="match status" value="1"/>
</dbReference>
<gene>
    <name evidence="11" type="ORF">AB840_00790</name>
</gene>
<dbReference type="EMBL" id="LEKT01000002">
    <property type="protein sequence ID" value="KMO87802.1"/>
    <property type="molecule type" value="Genomic_DNA"/>
</dbReference>
<sequence length="427" mass="49351">MVKVALKLEQKLKLSQMQRLTIQMMSLRGQDLQDFLHEQVTENPLLDIRYPDVRPSGSGQEKPIDNIRSHGESVEEALMKQLRVQMQPKAILMAAGLVIQSLDEKGFFKGELSEAGSEYGLGSEDMEQGLRLVQTFDPPGIGARTIQEALLIQTRRRSDAPAGAAILLQEHYEDFLHGRWQRVQTEMNLTAAELQHICRFLKKLSLQPAPQAAADCAYVRADVEIYRDDMGQLMVRSLEELPEVFFREDLYANYNKEGDIGTRRFIRRSKRQFLDLRTALAFRWQSIFTVMKYIILWQQDYFRDGRELRPLTQQAIADGTGLSTATVSRVCRDRYAMFGRHIYAVQTFLAHGYRRDAGSDGSISDKAIMKQMTAFIQHEDIQHPWSDQQITEHLRQRGIHIARRTVTKFRLKMNIPNSSMRKRMKSW</sequence>
<dbReference type="GO" id="GO:0006352">
    <property type="term" value="P:DNA-templated transcription initiation"/>
    <property type="evidence" value="ECO:0007669"/>
    <property type="project" value="InterPro"/>
</dbReference>
<evidence type="ECO:0000259" key="10">
    <source>
        <dbReference type="Pfam" id="PF04963"/>
    </source>
</evidence>
<dbReference type="InterPro" id="IPR000394">
    <property type="entry name" value="RNA_pol_sigma_54"/>
</dbReference>
<dbReference type="InterPro" id="IPR038709">
    <property type="entry name" value="RpoN_core-bd_sf"/>
</dbReference>
<dbReference type="Pfam" id="PF04963">
    <property type="entry name" value="Sigma54_CBD"/>
    <property type="match status" value="1"/>
</dbReference>
<dbReference type="PRINTS" id="PR00045">
    <property type="entry name" value="SIGMA54FCT"/>
</dbReference>
<evidence type="ECO:0000259" key="9">
    <source>
        <dbReference type="Pfam" id="PF04552"/>
    </source>
</evidence>
<dbReference type="GO" id="GO:0000428">
    <property type="term" value="C:DNA-directed RNA polymerase complex"/>
    <property type="evidence" value="ECO:0007669"/>
    <property type="project" value="UniProtKB-KW"/>
</dbReference>
<keyword evidence="12" id="KW-1185">Reference proteome</keyword>
<comment type="caution">
    <text evidence="11">The sequence shown here is derived from an EMBL/GenBank/DDBJ whole genome shotgun (WGS) entry which is preliminary data.</text>
</comment>
<keyword evidence="5" id="KW-0805">Transcription regulation</keyword>
<evidence type="ECO:0000256" key="5">
    <source>
        <dbReference type="ARBA" id="ARBA00023015"/>
    </source>
</evidence>
<dbReference type="Gene3D" id="1.10.10.1330">
    <property type="entry name" value="RNA polymerase sigma-54 factor, core-binding domain"/>
    <property type="match status" value="1"/>
</dbReference>
<dbReference type="PATRIC" id="fig|1122219.3.peg.175"/>
<dbReference type="PANTHER" id="PTHR32248:SF4">
    <property type="entry name" value="RNA POLYMERASE SIGMA-54 FACTOR"/>
    <property type="match status" value="1"/>
</dbReference>
<dbReference type="RefSeq" id="WP_072061709.1">
    <property type="nucleotide sequence ID" value="NZ_FUXD01000013.1"/>
</dbReference>
<reference evidence="11 12" key="1">
    <citation type="submission" date="2015-06" db="EMBL/GenBank/DDBJ databases">
        <title>Draft genome sequence of beer spoilage bacterium Megasphaera cerevisiae type strain 20462.</title>
        <authorList>
            <person name="Kutumbaka K."/>
            <person name="Pasmowitz J."/>
            <person name="Mategko J."/>
            <person name="Reyes D."/>
            <person name="Friedrich A."/>
            <person name="Han S."/>
            <person name="Martens-Habbena W."/>
            <person name="Neal-McKinney J."/>
            <person name="Janagama H.K."/>
            <person name="Nadala C."/>
            <person name="Samadpour M."/>
        </authorList>
    </citation>
    <scope>NUCLEOTIDE SEQUENCE [LARGE SCALE GENOMIC DNA]</scope>
    <source>
        <strain evidence="11 12">DSM 20462</strain>
    </source>
</reference>
<evidence type="ECO:0000256" key="1">
    <source>
        <dbReference type="ARBA" id="ARBA00008798"/>
    </source>
</evidence>
<dbReference type="OrthoDB" id="9814402at2"/>
<evidence type="ECO:0000313" key="11">
    <source>
        <dbReference type="EMBL" id="KMO87802.1"/>
    </source>
</evidence>
<dbReference type="InParanoid" id="A0A0J6X0W4"/>
<feature type="domain" description="RNA polymerase sigma factor 54 DNA-binding" evidence="9">
    <location>
        <begin position="265"/>
        <end position="423"/>
    </location>
</feature>
<evidence type="ECO:0000313" key="12">
    <source>
        <dbReference type="Proteomes" id="UP000036503"/>
    </source>
</evidence>
<dbReference type="STRING" id="39029.BSR42_07485"/>
<dbReference type="PIRSF" id="PIRSF000774">
    <property type="entry name" value="RpoN"/>
    <property type="match status" value="1"/>
</dbReference>
<dbReference type="GO" id="GO:0003677">
    <property type="term" value="F:DNA binding"/>
    <property type="evidence" value="ECO:0007669"/>
    <property type="project" value="UniProtKB-KW"/>
</dbReference>
<keyword evidence="7" id="KW-0238">DNA-binding</keyword>
<organism evidence="11 12">
    <name type="scientific">Megasphaera cerevisiae DSM 20462</name>
    <dbReference type="NCBI Taxonomy" id="1122219"/>
    <lineage>
        <taxon>Bacteria</taxon>
        <taxon>Bacillati</taxon>
        <taxon>Bacillota</taxon>
        <taxon>Negativicutes</taxon>
        <taxon>Veillonellales</taxon>
        <taxon>Veillonellaceae</taxon>
        <taxon>Megasphaera</taxon>
    </lineage>
</organism>
<accession>A0A0J6X0W4</accession>
<dbReference type="InterPro" id="IPR007046">
    <property type="entry name" value="RNA_pol_sigma_54_core-bd"/>
</dbReference>
<dbReference type="InterPro" id="IPR007634">
    <property type="entry name" value="RNA_pol_sigma_54_DNA-bd"/>
</dbReference>
<dbReference type="FunCoup" id="A0A0J6X0W4">
    <property type="interactions" value="167"/>
</dbReference>
<dbReference type="PROSITE" id="PS50044">
    <property type="entry name" value="SIGMA54_3"/>
    <property type="match status" value="1"/>
</dbReference>
<dbReference type="GO" id="GO:0016987">
    <property type="term" value="F:sigma factor activity"/>
    <property type="evidence" value="ECO:0007669"/>
    <property type="project" value="UniProtKB-KW"/>
</dbReference>
<evidence type="ECO:0000256" key="6">
    <source>
        <dbReference type="ARBA" id="ARBA00023082"/>
    </source>
</evidence>
<evidence type="ECO:0000256" key="8">
    <source>
        <dbReference type="ARBA" id="ARBA00023163"/>
    </source>
</evidence>
<dbReference type="Pfam" id="PF00309">
    <property type="entry name" value="Sigma54_AID"/>
    <property type="match status" value="1"/>
</dbReference>
<evidence type="ECO:0000256" key="4">
    <source>
        <dbReference type="ARBA" id="ARBA00022695"/>
    </source>
</evidence>
<evidence type="ECO:0000256" key="2">
    <source>
        <dbReference type="ARBA" id="ARBA00022478"/>
    </source>
</evidence>
<dbReference type="Pfam" id="PF04552">
    <property type="entry name" value="Sigma54_DBD"/>
    <property type="match status" value="1"/>
</dbReference>
<proteinExistence type="inferred from homology"/>
<dbReference type="Gene3D" id="1.10.10.60">
    <property type="entry name" value="Homeodomain-like"/>
    <property type="match status" value="1"/>
</dbReference>
<dbReference type="SUPFAM" id="SSF47413">
    <property type="entry name" value="lambda repressor-like DNA-binding domains"/>
    <property type="match status" value="1"/>
</dbReference>
<evidence type="ECO:0000256" key="7">
    <source>
        <dbReference type="ARBA" id="ARBA00023125"/>
    </source>
</evidence>
<dbReference type="PANTHER" id="PTHR32248">
    <property type="entry name" value="RNA POLYMERASE SIGMA-54 FACTOR"/>
    <property type="match status" value="1"/>
</dbReference>
<dbReference type="GO" id="GO:0001216">
    <property type="term" value="F:DNA-binding transcription activator activity"/>
    <property type="evidence" value="ECO:0007669"/>
    <property type="project" value="InterPro"/>
</dbReference>
<keyword evidence="2" id="KW-0240">DNA-directed RNA polymerase</keyword>
<keyword evidence="3" id="KW-0808">Transferase</keyword>
<keyword evidence="4" id="KW-0548">Nucleotidyltransferase</keyword>
<dbReference type="AlphaFoldDB" id="A0A0J6X0W4"/>
<keyword evidence="8" id="KW-0804">Transcription</keyword>
<dbReference type="InterPro" id="IPR010982">
    <property type="entry name" value="Lambda_DNA-bd_dom_sf"/>
</dbReference>
<comment type="similarity">
    <text evidence="1">Belongs to the sigma-54 factor family.</text>
</comment>
<name>A0A0J6X0W4_9FIRM</name>